<dbReference type="EMBL" id="OX336137">
    <property type="protein sequence ID" value="CAI2718323.1"/>
    <property type="molecule type" value="Genomic_DNA"/>
</dbReference>
<evidence type="ECO:0000313" key="2">
    <source>
        <dbReference type="Proteomes" id="UP001157733"/>
    </source>
</evidence>
<gene>
    <name evidence="1" type="ORF">NSPWAT_1464</name>
</gene>
<keyword evidence="2" id="KW-1185">Reference proteome</keyword>
<evidence type="ECO:0000313" key="1">
    <source>
        <dbReference type="EMBL" id="CAI2718323.1"/>
    </source>
</evidence>
<proteinExistence type="predicted"/>
<dbReference type="RefSeq" id="WP_282011226.1">
    <property type="nucleotide sequence ID" value="NZ_OX336137.1"/>
</dbReference>
<sequence length="129" mass="14410">MPEIKDSGKVWIKGRVSTAFAIKVDDTVFVPGQEDGQQIEYWLEGDALCVDLHDPKNETRIARRFPLNLKAETLASLFNGFTLTKHCDTKVVMPDYDGVQETVVAGDAYRQHKAAGLAARTFWQQSAPK</sequence>
<organism evidence="1 2">
    <name type="scientific">Nitrospina watsonii</name>
    <dbReference type="NCBI Taxonomy" id="1323948"/>
    <lineage>
        <taxon>Bacteria</taxon>
        <taxon>Pseudomonadati</taxon>
        <taxon>Nitrospinota/Tectimicrobiota group</taxon>
        <taxon>Nitrospinota</taxon>
        <taxon>Nitrospinia</taxon>
        <taxon>Nitrospinales</taxon>
        <taxon>Nitrospinaceae</taxon>
        <taxon>Nitrospina</taxon>
    </lineage>
</organism>
<accession>A0ABN8W4R6</accession>
<reference evidence="1 2" key="1">
    <citation type="submission" date="2022-09" db="EMBL/GenBank/DDBJ databases">
        <authorList>
            <person name="Kop L."/>
        </authorList>
    </citation>
    <scope>NUCLEOTIDE SEQUENCE [LARGE SCALE GENOMIC DNA]</scope>
    <source>
        <strain evidence="1 2">347</strain>
    </source>
</reference>
<name>A0ABN8W4R6_9BACT</name>
<protein>
    <submittedName>
        <fullName evidence="1">Uncharacterized protein</fullName>
    </submittedName>
</protein>
<dbReference type="Proteomes" id="UP001157733">
    <property type="component" value="Chromosome"/>
</dbReference>